<dbReference type="EMBL" id="CP045503">
    <property type="protein sequence ID" value="QPG59806.1"/>
    <property type="molecule type" value="Genomic_DNA"/>
</dbReference>
<reference evidence="2" key="1">
    <citation type="submission" date="2021-07" db="EMBL/GenBank/DDBJ databases">
        <title>Shewanella sp. YLB-07 whole genome sequence.</title>
        <authorList>
            <person name="Yu L."/>
        </authorList>
    </citation>
    <scope>NUCLEOTIDE SEQUENCE</scope>
    <source>
        <strain evidence="2">YLB-08</strain>
    </source>
</reference>
<keyword evidence="1" id="KW-0472">Membrane</keyword>
<proteinExistence type="predicted"/>
<evidence type="ECO:0000256" key="1">
    <source>
        <dbReference type="SAM" id="Phobius"/>
    </source>
</evidence>
<protein>
    <submittedName>
        <fullName evidence="2">Uncharacterized protein</fullName>
    </submittedName>
</protein>
<evidence type="ECO:0000313" key="2">
    <source>
        <dbReference type="EMBL" id="QPG59806.1"/>
    </source>
</evidence>
<accession>A0ABX6VD46</accession>
<keyword evidence="1" id="KW-0812">Transmembrane</keyword>
<organism evidence="2 3">
    <name type="scientific">Shewanella eurypsychrophilus</name>
    <dbReference type="NCBI Taxonomy" id="2593656"/>
    <lineage>
        <taxon>Bacteria</taxon>
        <taxon>Pseudomonadati</taxon>
        <taxon>Pseudomonadota</taxon>
        <taxon>Gammaproteobacteria</taxon>
        <taxon>Alteromonadales</taxon>
        <taxon>Shewanellaceae</taxon>
        <taxon>Shewanella</taxon>
    </lineage>
</organism>
<sequence>MKNASSIIFVVLIFTILAATLYLIADSEKSPSPETWSSFVYTNGYNSGRYKKVDDFESYQACREFSLEKSFQFENVPWECGLRCRFDSSRQGFQCETMESD</sequence>
<dbReference type="Proteomes" id="UP000316416">
    <property type="component" value="Chromosome"/>
</dbReference>
<name>A0ABX6VD46_9GAMM</name>
<dbReference type="RefSeq" id="WP_142873764.1">
    <property type="nucleotide sequence ID" value="NZ_CP045503.2"/>
</dbReference>
<feature type="transmembrane region" description="Helical" evidence="1">
    <location>
        <begin position="6"/>
        <end position="25"/>
    </location>
</feature>
<keyword evidence="1" id="KW-1133">Transmembrane helix</keyword>
<evidence type="ECO:0000313" key="3">
    <source>
        <dbReference type="Proteomes" id="UP000316416"/>
    </source>
</evidence>
<gene>
    <name evidence="2" type="ORF">FM038_022370</name>
</gene>
<keyword evidence="3" id="KW-1185">Reference proteome</keyword>